<proteinExistence type="predicted"/>
<organism evidence="1">
    <name type="scientific">marine sediment metagenome</name>
    <dbReference type="NCBI Taxonomy" id="412755"/>
    <lineage>
        <taxon>unclassified sequences</taxon>
        <taxon>metagenomes</taxon>
        <taxon>ecological metagenomes</taxon>
    </lineage>
</organism>
<protein>
    <submittedName>
        <fullName evidence="1">Uncharacterized protein</fullName>
    </submittedName>
</protein>
<gene>
    <name evidence="1" type="ORF">S12H4_52738</name>
</gene>
<dbReference type="AlphaFoldDB" id="X1V3F0"/>
<sequence length="48" mass="4932">PAYQSVATAGAVTTTIPAASGNQVQKVGIALTAKIAHFNPIYTVFQIT</sequence>
<comment type="caution">
    <text evidence="1">The sequence shown here is derived from an EMBL/GenBank/DDBJ whole genome shotgun (WGS) entry which is preliminary data.</text>
</comment>
<feature type="non-terminal residue" evidence="1">
    <location>
        <position position="1"/>
    </location>
</feature>
<dbReference type="EMBL" id="BARW01033491">
    <property type="protein sequence ID" value="GAJ10327.1"/>
    <property type="molecule type" value="Genomic_DNA"/>
</dbReference>
<reference evidence="1" key="1">
    <citation type="journal article" date="2014" name="Front. Microbiol.">
        <title>High frequency of phylogenetically diverse reductive dehalogenase-homologous genes in deep subseafloor sedimentary metagenomes.</title>
        <authorList>
            <person name="Kawai M."/>
            <person name="Futagami T."/>
            <person name="Toyoda A."/>
            <person name="Takaki Y."/>
            <person name="Nishi S."/>
            <person name="Hori S."/>
            <person name="Arai W."/>
            <person name="Tsubouchi T."/>
            <person name="Morono Y."/>
            <person name="Uchiyama I."/>
            <person name="Ito T."/>
            <person name="Fujiyama A."/>
            <person name="Inagaki F."/>
            <person name="Takami H."/>
        </authorList>
    </citation>
    <scope>NUCLEOTIDE SEQUENCE</scope>
    <source>
        <strain evidence="1">Expedition CK06-06</strain>
    </source>
</reference>
<evidence type="ECO:0000313" key="1">
    <source>
        <dbReference type="EMBL" id="GAJ10327.1"/>
    </source>
</evidence>
<name>X1V3F0_9ZZZZ</name>
<accession>X1V3F0</accession>